<evidence type="ECO:0000256" key="4">
    <source>
        <dbReference type="ARBA" id="ARBA00022519"/>
    </source>
</evidence>
<feature type="transmembrane region" description="Helical" evidence="8">
    <location>
        <begin position="597"/>
        <end position="617"/>
    </location>
</feature>
<dbReference type="AlphaFoldDB" id="A0A3R9QAY3"/>
<evidence type="ECO:0000313" key="9">
    <source>
        <dbReference type="EMBL" id="RSL17430.1"/>
    </source>
</evidence>
<dbReference type="Gene3D" id="3.30.2090.10">
    <property type="entry name" value="Multidrug efflux transporter AcrB TolC docking domain, DN and DC subdomains"/>
    <property type="match status" value="3"/>
</dbReference>
<dbReference type="PANTHER" id="PTHR32063">
    <property type="match status" value="1"/>
</dbReference>
<keyword evidence="6 8" id="KW-1133">Transmembrane helix</keyword>
<feature type="transmembrane region" description="Helical" evidence="8">
    <location>
        <begin position="429"/>
        <end position="450"/>
    </location>
</feature>
<evidence type="ECO:0000256" key="5">
    <source>
        <dbReference type="ARBA" id="ARBA00022692"/>
    </source>
</evidence>
<dbReference type="Pfam" id="PF00873">
    <property type="entry name" value="ACR_tran"/>
    <property type="match status" value="2"/>
</dbReference>
<keyword evidence="4" id="KW-0997">Cell inner membrane</keyword>
<feature type="transmembrane region" description="Helical" evidence="8">
    <location>
        <begin position="403"/>
        <end position="422"/>
    </location>
</feature>
<sequence length="1110" mass="118193">MAYEENHDLAAAMKTAEKRSAEGVHFSAPFIKRPVATTLLSIAIILAGAVAYKLLPVASLPQVEYPVISVGASLPGADPETMASAVATPLERQFAKIAGINEMTSSSGLGNASITLQFDLSRDVNGAARDVQAAINAARSQLPANLPSNPTYRKINPSDSPILILALTSDTLSVPELYDACDSILAQKIAQVDGVGQTFCGGSAKPAVRIEANPTQLFNYGVGLEALRAAIGTVNVNQPKGYLQDETRRWMVSTTDQLFGASEYAPLIVATDKGPVSSAAADTGLPASSASAVASVNTVVGTPATTTASAASASPAAAAHGVVRIQDVADVIDSVEDIHTGGLFNGRPAILVIVFKTSTANVIQTVDNVLNLLPSLQAAVPPAVQLHVALDRTTTIRASVKDVTQTLIISIVLVILVVFVFLREVRSTLIPSVSVPLSLLGTFGVMYLLGYTLDNLSLMALTISTGFVVDDAIVVIENISRHLENGKSPFDAAMIGSKEIGFTVVSMSTSLIAVFIPILLMGGIVGRLFREFAVTLSAAIMVSLVVSLTTTPMLSAKFLKPHGTGKHGVFYRWGERGLAWLTEEYERGLKWVLGHQGLVLTITILTFALNVYLYILIPKGFFPQQDTGRIGGQIRGQQDVSFDTMKPNVAHLAEIVANDPAVENTMAFVGGGGPGGGGANSGNMFIFLKPDAERQRTGDNAEVVINRLRPKTANIPGVQLYLQSQQELRIGGRNTATQYQYSLTADNLNDLNEWAPKLMAAMQKLPELKDVATDQQNQGLRAQLVIDRDTASRLGVSPLTIDATLSDAFGQRQVSTTYRPLNQYHVVMEVAPQYQRDPDSLKNIYVKSTTGAMVPLSAITHFEEQRIPLTVNHQSQSPAATLSFNLTPGVSLSDATVAIEQARVNIGMPSTIHGGFQGTAQAFQASLSSEPMLILLALVAVYIVLGMLYESFIHPLTILSTLPSAGVGALVALLLFKVELSVIAMIGIILLIGIVKKNAIMMIDFALVAEREGGKTPREAIYEACLLRFRPIMMTTMAAMLGGLPLALGRGTGSELRRPLGIAIVGGLIVSQALTLFTTPVVYLFFDRLRVRFARKHPAPVHVPQPVAGD</sequence>
<feature type="transmembrane region" description="Helical" evidence="8">
    <location>
        <begin position="1060"/>
        <end position="1086"/>
    </location>
</feature>
<feature type="transmembrane region" description="Helical" evidence="8">
    <location>
        <begin position="532"/>
        <end position="554"/>
    </location>
</feature>
<keyword evidence="7 8" id="KW-0472">Membrane</keyword>
<keyword evidence="10" id="KW-1185">Reference proteome</keyword>
<gene>
    <name evidence="9" type="ORF">EDE15_2964</name>
</gene>
<dbReference type="GO" id="GO:0042910">
    <property type="term" value="F:xenobiotic transmembrane transporter activity"/>
    <property type="evidence" value="ECO:0007669"/>
    <property type="project" value="TreeGrafter"/>
</dbReference>
<reference evidence="9 10" key="1">
    <citation type="submission" date="2018-12" db="EMBL/GenBank/DDBJ databases">
        <title>Sequencing of bacterial isolates from soil warming experiment in Harvard Forest, Massachusetts, USA.</title>
        <authorList>
            <person name="Deangelis K."/>
        </authorList>
    </citation>
    <scope>NUCLEOTIDE SEQUENCE [LARGE SCALE GENOMIC DNA]</scope>
    <source>
        <strain evidence="9 10">EB153</strain>
    </source>
</reference>
<organism evidence="9 10">
    <name type="scientific">Edaphobacter aggregans</name>
    <dbReference type="NCBI Taxonomy" id="570835"/>
    <lineage>
        <taxon>Bacteria</taxon>
        <taxon>Pseudomonadati</taxon>
        <taxon>Acidobacteriota</taxon>
        <taxon>Terriglobia</taxon>
        <taxon>Terriglobales</taxon>
        <taxon>Acidobacteriaceae</taxon>
        <taxon>Edaphobacter</taxon>
    </lineage>
</organism>
<dbReference type="Gene3D" id="3.30.70.1430">
    <property type="entry name" value="Multidrug efflux transporter AcrB pore domain"/>
    <property type="match status" value="2"/>
</dbReference>
<evidence type="ECO:0000256" key="2">
    <source>
        <dbReference type="ARBA" id="ARBA00022448"/>
    </source>
</evidence>
<evidence type="ECO:0000256" key="1">
    <source>
        <dbReference type="ARBA" id="ARBA00004429"/>
    </source>
</evidence>
<dbReference type="Gene3D" id="3.30.70.1440">
    <property type="entry name" value="Multidrug efflux transporter AcrB pore domain"/>
    <property type="match status" value="1"/>
</dbReference>
<comment type="subcellular location">
    <subcellularLocation>
        <location evidence="1">Cell inner membrane</location>
        <topology evidence="1">Multi-pass membrane protein</topology>
    </subcellularLocation>
</comment>
<evidence type="ECO:0000313" key="10">
    <source>
        <dbReference type="Proteomes" id="UP000269669"/>
    </source>
</evidence>
<dbReference type="PANTHER" id="PTHR32063:SF34">
    <property type="entry name" value="MULTIDRUG RESISTANCE PROTEIN MDTC"/>
    <property type="match status" value="1"/>
</dbReference>
<proteinExistence type="predicted"/>
<dbReference type="SUPFAM" id="SSF82714">
    <property type="entry name" value="Multidrug efflux transporter AcrB TolC docking domain, DN and DC subdomains"/>
    <property type="match status" value="2"/>
</dbReference>
<evidence type="ECO:0000256" key="8">
    <source>
        <dbReference type="SAM" id="Phobius"/>
    </source>
</evidence>
<feature type="transmembrane region" description="Helical" evidence="8">
    <location>
        <begin position="932"/>
        <end position="949"/>
    </location>
</feature>
<dbReference type="InterPro" id="IPR027463">
    <property type="entry name" value="AcrB_DN_DC_subdom"/>
</dbReference>
<keyword evidence="2" id="KW-0813">Transport</keyword>
<dbReference type="SUPFAM" id="SSF82866">
    <property type="entry name" value="Multidrug efflux transporter AcrB transmembrane domain"/>
    <property type="match status" value="2"/>
</dbReference>
<evidence type="ECO:0000256" key="6">
    <source>
        <dbReference type="ARBA" id="ARBA00022989"/>
    </source>
</evidence>
<evidence type="ECO:0000256" key="3">
    <source>
        <dbReference type="ARBA" id="ARBA00022475"/>
    </source>
</evidence>
<protein>
    <submittedName>
        <fullName evidence="9">Multidrug efflux pump</fullName>
    </submittedName>
</protein>
<feature type="transmembrane region" description="Helical" evidence="8">
    <location>
        <begin position="500"/>
        <end position="520"/>
    </location>
</feature>
<feature type="transmembrane region" description="Helical" evidence="8">
    <location>
        <begin position="982"/>
        <end position="1008"/>
    </location>
</feature>
<dbReference type="GO" id="GO:0005886">
    <property type="term" value="C:plasma membrane"/>
    <property type="evidence" value="ECO:0007669"/>
    <property type="project" value="UniProtKB-SubCell"/>
</dbReference>
<dbReference type="Gene3D" id="3.30.70.1320">
    <property type="entry name" value="Multidrug efflux transporter AcrB pore domain like"/>
    <property type="match status" value="2"/>
</dbReference>
<evidence type="ECO:0000256" key="7">
    <source>
        <dbReference type="ARBA" id="ARBA00023136"/>
    </source>
</evidence>
<dbReference type="SUPFAM" id="SSF82693">
    <property type="entry name" value="Multidrug efflux transporter AcrB pore domain, PN1, PN2, PC1 and PC2 subdomains"/>
    <property type="match status" value="3"/>
</dbReference>
<keyword evidence="5 8" id="KW-0812">Transmembrane</keyword>
<comment type="caution">
    <text evidence="9">The sequence shown here is derived from an EMBL/GenBank/DDBJ whole genome shotgun (WGS) entry which is preliminary data.</text>
</comment>
<keyword evidence="3" id="KW-1003">Cell membrane</keyword>
<dbReference type="FunFam" id="1.20.1640.10:FF:000001">
    <property type="entry name" value="Efflux pump membrane transporter"/>
    <property type="match status" value="1"/>
</dbReference>
<accession>A0A3R9QAY3</accession>
<dbReference type="PRINTS" id="PR00702">
    <property type="entry name" value="ACRIFLAVINRP"/>
</dbReference>
<dbReference type="Gene3D" id="1.20.1640.10">
    <property type="entry name" value="Multidrug efflux transporter AcrB transmembrane domain"/>
    <property type="match status" value="3"/>
</dbReference>
<feature type="transmembrane region" description="Helical" evidence="8">
    <location>
        <begin position="1029"/>
        <end position="1048"/>
    </location>
</feature>
<dbReference type="EMBL" id="RSDW01000001">
    <property type="protein sequence ID" value="RSL17430.1"/>
    <property type="molecule type" value="Genomic_DNA"/>
</dbReference>
<dbReference type="FunFam" id="3.30.70.1430:FF:000001">
    <property type="entry name" value="Efflux pump membrane transporter"/>
    <property type="match status" value="1"/>
</dbReference>
<dbReference type="Proteomes" id="UP000269669">
    <property type="component" value="Unassembled WGS sequence"/>
</dbReference>
<dbReference type="InterPro" id="IPR001036">
    <property type="entry name" value="Acrflvin-R"/>
</dbReference>
<name>A0A3R9QAY3_9BACT</name>